<dbReference type="EC" id="1.8.4.11" evidence="11"/>
<evidence type="ECO:0000256" key="2">
    <source>
        <dbReference type="ARBA" id="ARBA00022723"/>
    </source>
</evidence>
<dbReference type="RefSeq" id="WP_145062313.1">
    <property type="nucleotide sequence ID" value="NZ_CP036263.1"/>
</dbReference>
<feature type="binding site" evidence="10">
    <location>
        <position position="354"/>
    </location>
    <ligand>
        <name>Zn(2+)</name>
        <dbReference type="ChEBI" id="CHEBI:29105"/>
    </ligand>
</feature>
<comment type="function">
    <text evidence="6 11">Has an important function as a repair enzyme for proteins that have been inactivated by oxidation. Catalyzes the reversible oxidation-reduction of methionine sulfoxide in proteins to methionine.</text>
</comment>
<dbReference type="OrthoDB" id="4174719at2"/>
<feature type="binding site" evidence="10">
    <location>
        <position position="357"/>
    </location>
    <ligand>
        <name>Zn(2+)</name>
        <dbReference type="ChEBI" id="CHEBI:29105"/>
    </ligand>
</feature>
<evidence type="ECO:0000256" key="10">
    <source>
        <dbReference type="HAMAP-Rule" id="MF_01400"/>
    </source>
</evidence>
<accession>A0A517N0K8</accession>
<dbReference type="SUPFAM" id="SSF55068">
    <property type="entry name" value="Peptide methionine sulfoxide reductase"/>
    <property type="match status" value="1"/>
</dbReference>
<evidence type="ECO:0000256" key="3">
    <source>
        <dbReference type="ARBA" id="ARBA00022833"/>
    </source>
</evidence>
<dbReference type="GO" id="GO:0008113">
    <property type="term" value="F:peptide-methionine (S)-S-oxide reductase activity"/>
    <property type="evidence" value="ECO:0007669"/>
    <property type="project" value="UniProtKB-UniRule"/>
</dbReference>
<dbReference type="HAMAP" id="MF_01400">
    <property type="entry name" value="MsrB"/>
    <property type="match status" value="1"/>
</dbReference>
<dbReference type="InterPro" id="IPR036509">
    <property type="entry name" value="Met_Sox_Rdtase_MsrA_sf"/>
</dbReference>
<reference evidence="14 15" key="1">
    <citation type="submission" date="2019-02" db="EMBL/GenBank/DDBJ databases">
        <title>Deep-cultivation of Planctomycetes and their phenomic and genomic characterization uncovers novel biology.</title>
        <authorList>
            <person name="Wiegand S."/>
            <person name="Jogler M."/>
            <person name="Boedeker C."/>
            <person name="Pinto D."/>
            <person name="Vollmers J."/>
            <person name="Rivas-Marin E."/>
            <person name="Kohn T."/>
            <person name="Peeters S.H."/>
            <person name="Heuer A."/>
            <person name="Rast P."/>
            <person name="Oberbeckmann S."/>
            <person name="Bunk B."/>
            <person name="Jeske O."/>
            <person name="Meyerdierks A."/>
            <person name="Storesund J.E."/>
            <person name="Kallscheuer N."/>
            <person name="Luecker S."/>
            <person name="Lage O.M."/>
            <person name="Pohl T."/>
            <person name="Merkel B.J."/>
            <person name="Hornburger P."/>
            <person name="Mueller R.-W."/>
            <person name="Bruemmer F."/>
            <person name="Labrenz M."/>
            <person name="Spormann A.M."/>
            <person name="Op den Camp H."/>
            <person name="Overmann J."/>
            <person name="Amann R."/>
            <person name="Jetten M.S.M."/>
            <person name="Mascher T."/>
            <person name="Medema M.H."/>
            <person name="Devos D.P."/>
            <person name="Kaster A.-K."/>
            <person name="Ovreas L."/>
            <person name="Rohde M."/>
            <person name="Galperin M.Y."/>
            <person name="Jogler C."/>
        </authorList>
    </citation>
    <scope>NUCLEOTIDE SEQUENCE [LARGE SCALE GENOMIC DNA]</scope>
    <source>
        <strain evidence="14 15">HG15A2</strain>
    </source>
</reference>
<dbReference type="Gene3D" id="2.170.150.20">
    <property type="entry name" value="Peptide methionine sulfoxide reductase"/>
    <property type="match status" value="1"/>
</dbReference>
<sequence>MTQPTNPGSNGLRIAAIASLCVLCGGFIAAGQLFSGSGTKAGTGDTPPSGTKSQINSARAKDMDALNDPKLSKATFGGGCFWCTEAVFRELRGVKGVWSGYSGGKVDNPSYREVTSGLTGHAEVIHIAYDPKQVNFETLLEVFFKTHDPTTLNRQGADTGTQYRSAVFFHDEEQQETAEQIKKKLDASGAFGDEIVTEITKFEKFFPAEEYHQDYFNLNPDQGYCRAVIQPKMEKFRKVFADKLKGEEDEVSAENPTNPEDVDWKNVDWKSKLTEEQFYVTRKEGTEKPFKNKYWDNKQEGTYNCVCCGLPLFESDTKYKSGTGWPSFYKPIDKKNVGEREDRKLFGTRTEVHCARCEAHLGHVFTDGPEPTGLRYCMNSASLKFEDEKQTAEEKKKAAQE</sequence>
<gene>
    <name evidence="14" type="primary">msrAB</name>
    <name evidence="11" type="synonym">msrA</name>
    <name evidence="10" type="synonym">msrB</name>
    <name evidence="14" type="ORF">HG15A2_40110</name>
</gene>
<dbReference type="Proteomes" id="UP000319852">
    <property type="component" value="Chromosome"/>
</dbReference>
<evidence type="ECO:0000256" key="4">
    <source>
        <dbReference type="ARBA" id="ARBA00023002"/>
    </source>
</evidence>
<dbReference type="NCBIfam" id="TIGR00357">
    <property type="entry name" value="peptide-methionine (R)-S-oxide reductase MsrB"/>
    <property type="match status" value="1"/>
</dbReference>
<feature type="binding site" evidence="10">
    <location>
        <position position="308"/>
    </location>
    <ligand>
        <name>Zn(2+)</name>
        <dbReference type="ChEBI" id="CHEBI:29105"/>
    </ligand>
</feature>
<keyword evidence="12" id="KW-0812">Transmembrane</keyword>
<dbReference type="GO" id="GO:0033743">
    <property type="term" value="F:peptide-methionine (R)-S-oxide reductase activity"/>
    <property type="evidence" value="ECO:0007669"/>
    <property type="project" value="UniProtKB-UniRule"/>
</dbReference>
<comment type="catalytic activity">
    <reaction evidence="9 11">
        <text>[thioredoxin]-disulfide + L-methionine + H2O = L-methionine (S)-S-oxide + [thioredoxin]-dithiol</text>
        <dbReference type="Rhea" id="RHEA:19993"/>
        <dbReference type="Rhea" id="RHEA-COMP:10698"/>
        <dbReference type="Rhea" id="RHEA-COMP:10700"/>
        <dbReference type="ChEBI" id="CHEBI:15377"/>
        <dbReference type="ChEBI" id="CHEBI:29950"/>
        <dbReference type="ChEBI" id="CHEBI:50058"/>
        <dbReference type="ChEBI" id="CHEBI:57844"/>
        <dbReference type="ChEBI" id="CHEBI:58772"/>
        <dbReference type="EC" id="1.8.4.11"/>
    </reaction>
</comment>
<evidence type="ECO:0000313" key="15">
    <source>
        <dbReference type="Proteomes" id="UP000319852"/>
    </source>
</evidence>
<dbReference type="NCBIfam" id="TIGR00401">
    <property type="entry name" value="msrA"/>
    <property type="match status" value="1"/>
</dbReference>
<comment type="cofactor">
    <cofactor evidence="10">
        <name>Zn(2+)</name>
        <dbReference type="ChEBI" id="CHEBI:29105"/>
    </cofactor>
    <text evidence="10">Binds 1 zinc ion per subunit. The zinc ion is important for the structural integrity of the protein.</text>
</comment>
<evidence type="ECO:0000256" key="12">
    <source>
        <dbReference type="SAM" id="Phobius"/>
    </source>
</evidence>
<evidence type="ECO:0000256" key="11">
    <source>
        <dbReference type="HAMAP-Rule" id="MF_01401"/>
    </source>
</evidence>
<keyword evidence="12" id="KW-1133">Transmembrane helix</keyword>
<evidence type="ECO:0000256" key="8">
    <source>
        <dbReference type="ARBA" id="ARBA00048488"/>
    </source>
</evidence>
<keyword evidence="4 10" id="KW-0560">Oxidoreductase</keyword>
<protein>
    <recommendedName>
        <fullName evidence="10 11">Multifunctional fusion protein</fullName>
    </recommendedName>
    <domain>
        <recommendedName>
            <fullName evidence="11">Peptide methionine sulfoxide reductase MsrA</fullName>
            <shortName evidence="11">Protein-methionine-S-oxide reductase</shortName>
            <ecNumber evidence="11">1.8.4.11</ecNumber>
        </recommendedName>
        <alternativeName>
            <fullName evidence="11">Peptide-methionine (S)-S-oxide reductase</fullName>
            <shortName evidence="11">Peptide Met(O) reductase</shortName>
        </alternativeName>
    </domain>
    <domain>
        <recommendedName>
            <fullName evidence="10">Peptide methionine sulfoxide reductase MsrB</fullName>
            <ecNumber evidence="10">1.8.4.12</ecNumber>
        </recommendedName>
        <alternativeName>
            <fullName evidence="10">Peptide-methionine (R)-S-oxide reductase</fullName>
        </alternativeName>
    </domain>
</protein>
<dbReference type="InterPro" id="IPR002569">
    <property type="entry name" value="Met_Sox_Rdtase_MsrA_dom"/>
</dbReference>
<dbReference type="FunFam" id="2.170.150.20:FF:000001">
    <property type="entry name" value="Peptide methionine sulfoxide reductase MsrB"/>
    <property type="match status" value="1"/>
</dbReference>
<dbReference type="Pfam" id="PF01625">
    <property type="entry name" value="PMSR"/>
    <property type="match status" value="1"/>
</dbReference>
<dbReference type="Gene3D" id="3.30.1060.10">
    <property type="entry name" value="Peptide methionine sulphoxide reductase MsrA"/>
    <property type="match status" value="1"/>
</dbReference>
<dbReference type="InterPro" id="IPR002579">
    <property type="entry name" value="Met_Sox_Rdtase_MsrB_dom"/>
</dbReference>
<feature type="active site" evidence="11">
    <location>
        <position position="80"/>
    </location>
</feature>
<evidence type="ECO:0000313" key="14">
    <source>
        <dbReference type="EMBL" id="QDT00672.1"/>
    </source>
</evidence>
<dbReference type="GO" id="GO:0008270">
    <property type="term" value="F:zinc ion binding"/>
    <property type="evidence" value="ECO:0007669"/>
    <property type="project" value="UniProtKB-UniRule"/>
</dbReference>
<feature type="domain" description="MsrB" evidence="13">
    <location>
        <begin position="266"/>
        <end position="388"/>
    </location>
</feature>
<dbReference type="EC" id="1.8.4.12" evidence="10"/>
<dbReference type="HAMAP" id="MF_01401">
    <property type="entry name" value="MsrA"/>
    <property type="match status" value="1"/>
</dbReference>
<keyword evidence="3 10" id="KW-0862">Zinc</keyword>
<keyword evidence="15" id="KW-1185">Reference proteome</keyword>
<comment type="similarity">
    <text evidence="1 10">Belongs to the MsrB Met sulfoxide reductase family.</text>
</comment>
<dbReference type="Pfam" id="PF01641">
    <property type="entry name" value="SelR"/>
    <property type="match status" value="1"/>
</dbReference>
<feature type="binding site" evidence="10">
    <location>
        <position position="305"/>
    </location>
    <ligand>
        <name>Zn(2+)</name>
        <dbReference type="ChEBI" id="CHEBI:29105"/>
    </ligand>
</feature>
<name>A0A517N0K8_9BACT</name>
<organism evidence="14 15">
    <name type="scientific">Adhaeretor mobilis</name>
    <dbReference type="NCBI Taxonomy" id="1930276"/>
    <lineage>
        <taxon>Bacteria</taxon>
        <taxon>Pseudomonadati</taxon>
        <taxon>Planctomycetota</taxon>
        <taxon>Planctomycetia</taxon>
        <taxon>Pirellulales</taxon>
        <taxon>Lacipirellulaceae</taxon>
        <taxon>Adhaeretor</taxon>
    </lineage>
</organism>
<evidence type="ECO:0000256" key="6">
    <source>
        <dbReference type="ARBA" id="ARBA00024679"/>
    </source>
</evidence>
<keyword evidence="2 10" id="KW-0479">Metal-binding</keyword>
<feature type="transmembrane region" description="Helical" evidence="12">
    <location>
        <begin position="12"/>
        <end position="34"/>
    </location>
</feature>
<evidence type="ECO:0000259" key="13">
    <source>
        <dbReference type="PROSITE" id="PS51790"/>
    </source>
</evidence>
<feature type="active site" description="Nucleophile" evidence="10">
    <location>
        <position position="377"/>
    </location>
</feature>
<dbReference type="AlphaFoldDB" id="A0A517N0K8"/>
<dbReference type="GO" id="GO:0033744">
    <property type="term" value="F:L-methionine:thioredoxin-disulfide S-oxidoreductase activity"/>
    <property type="evidence" value="ECO:0007669"/>
    <property type="project" value="RHEA"/>
</dbReference>
<dbReference type="KEGG" id="amob:HG15A2_40110"/>
<evidence type="ECO:0000256" key="9">
    <source>
        <dbReference type="ARBA" id="ARBA00048782"/>
    </source>
</evidence>
<comment type="similarity">
    <text evidence="11">Belongs to the MsrA Met sulfoxide reductase family.</text>
</comment>
<comment type="catalytic activity">
    <reaction evidence="7 11">
        <text>L-methionyl-[protein] + [thioredoxin]-disulfide + H2O = L-methionyl-(S)-S-oxide-[protein] + [thioredoxin]-dithiol</text>
        <dbReference type="Rhea" id="RHEA:14217"/>
        <dbReference type="Rhea" id="RHEA-COMP:10698"/>
        <dbReference type="Rhea" id="RHEA-COMP:10700"/>
        <dbReference type="Rhea" id="RHEA-COMP:12313"/>
        <dbReference type="Rhea" id="RHEA-COMP:12315"/>
        <dbReference type="ChEBI" id="CHEBI:15377"/>
        <dbReference type="ChEBI" id="CHEBI:16044"/>
        <dbReference type="ChEBI" id="CHEBI:29950"/>
        <dbReference type="ChEBI" id="CHEBI:44120"/>
        <dbReference type="ChEBI" id="CHEBI:50058"/>
        <dbReference type="EC" id="1.8.4.11"/>
    </reaction>
</comment>
<proteinExistence type="inferred from homology"/>
<comment type="catalytic activity">
    <reaction evidence="8 10">
        <text>L-methionyl-[protein] + [thioredoxin]-disulfide + H2O = L-methionyl-(R)-S-oxide-[protein] + [thioredoxin]-dithiol</text>
        <dbReference type="Rhea" id="RHEA:24164"/>
        <dbReference type="Rhea" id="RHEA-COMP:10698"/>
        <dbReference type="Rhea" id="RHEA-COMP:10700"/>
        <dbReference type="Rhea" id="RHEA-COMP:12313"/>
        <dbReference type="Rhea" id="RHEA-COMP:12314"/>
        <dbReference type="ChEBI" id="CHEBI:15377"/>
        <dbReference type="ChEBI" id="CHEBI:16044"/>
        <dbReference type="ChEBI" id="CHEBI:29950"/>
        <dbReference type="ChEBI" id="CHEBI:45764"/>
        <dbReference type="ChEBI" id="CHEBI:50058"/>
        <dbReference type="EC" id="1.8.4.12"/>
    </reaction>
</comment>
<dbReference type="PANTHER" id="PTHR43774">
    <property type="entry name" value="PEPTIDE METHIONINE SULFOXIDE REDUCTASE"/>
    <property type="match status" value="1"/>
</dbReference>
<evidence type="ECO:0000256" key="1">
    <source>
        <dbReference type="ARBA" id="ARBA00007174"/>
    </source>
</evidence>
<dbReference type="SUPFAM" id="SSF51316">
    <property type="entry name" value="Mss4-like"/>
    <property type="match status" value="1"/>
</dbReference>
<dbReference type="EMBL" id="CP036263">
    <property type="protein sequence ID" value="QDT00672.1"/>
    <property type="molecule type" value="Genomic_DNA"/>
</dbReference>
<dbReference type="InterPro" id="IPR011057">
    <property type="entry name" value="Mss4-like_sf"/>
</dbReference>
<dbReference type="GO" id="GO:0006979">
    <property type="term" value="P:response to oxidative stress"/>
    <property type="evidence" value="ECO:0007669"/>
    <property type="project" value="UniProtKB-ARBA"/>
</dbReference>
<keyword evidence="5" id="KW-0511">Multifunctional enzyme</keyword>
<evidence type="ECO:0000256" key="7">
    <source>
        <dbReference type="ARBA" id="ARBA00047806"/>
    </source>
</evidence>
<dbReference type="PROSITE" id="PS51790">
    <property type="entry name" value="MSRB"/>
    <property type="match status" value="1"/>
</dbReference>
<evidence type="ECO:0000256" key="5">
    <source>
        <dbReference type="ARBA" id="ARBA00023268"/>
    </source>
</evidence>
<keyword evidence="12" id="KW-0472">Membrane</keyword>
<dbReference type="PANTHER" id="PTHR43774:SF1">
    <property type="entry name" value="PEPTIDE METHIONINE SULFOXIDE REDUCTASE MSRA 2"/>
    <property type="match status" value="1"/>
</dbReference>